<keyword evidence="2" id="KW-1185">Reference proteome</keyword>
<evidence type="ECO:0000313" key="1">
    <source>
        <dbReference type="EMBL" id="MBB4986323.1"/>
    </source>
</evidence>
<name>A0A7W7U7L1_9ACTN</name>
<dbReference type="Proteomes" id="UP000582643">
    <property type="component" value="Unassembled WGS sequence"/>
</dbReference>
<accession>A0A7W7U7L1</accession>
<sequence length="44" mass="4761">MTTARGTAASRWSRREGTVLLSIGRTAWMLATAVDHTTPDAGRM</sequence>
<organism evidence="1 2">
    <name type="scientific">Streptomyces nymphaeiformis</name>
    <dbReference type="NCBI Taxonomy" id="2663842"/>
    <lineage>
        <taxon>Bacteria</taxon>
        <taxon>Bacillati</taxon>
        <taxon>Actinomycetota</taxon>
        <taxon>Actinomycetes</taxon>
        <taxon>Kitasatosporales</taxon>
        <taxon>Streptomycetaceae</taxon>
        <taxon>Streptomyces</taxon>
    </lineage>
</organism>
<gene>
    <name evidence="1" type="ORF">GGE06_007290</name>
</gene>
<dbReference type="EMBL" id="JACHJY010000012">
    <property type="protein sequence ID" value="MBB4986323.1"/>
    <property type="molecule type" value="Genomic_DNA"/>
</dbReference>
<evidence type="ECO:0000313" key="2">
    <source>
        <dbReference type="Proteomes" id="UP000582643"/>
    </source>
</evidence>
<reference evidence="1 2" key="1">
    <citation type="submission" date="2020-08" db="EMBL/GenBank/DDBJ databases">
        <title>Genomic Encyclopedia of Type Strains, Phase III (KMG-III): the genomes of soil and plant-associated and newly described type strains.</title>
        <authorList>
            <person name="Whitman W."/>
        </authorList>
    </citation>
    <scope>NUCLEOTIDE SEQUENCE [LARGE SCALE GENOMIC DNA]</scope>
    <source>
        <strain evidence="1 2">SFB5A</strain>
    </source>
</reference>
<comment type="caution">
    <text evidence="1">The sequence shown here is derived from an EMBL/GenBank/DDBJ whole genome shotgun (WGS) entry which is preliminary data.</text>
</comment>
<proteinExistence type="predicted"/>
<dbReference type="AlphaFoldDB" id="A0A7W7U7L1"/>
<protein>
    <submittedName>
        <fullName evidence="1">Uncharacterized protein</fullName>
    </submittedName>
</protein>
<dbReference type="RefSeq" id="WP_281402399.1">
    <property type="nucleotide sequence ID" value="NZ_JACHJY010000012.1"/>
</dbReference>